<dbReference type="GO" id="GO:0046983">
    <property type="term" value="F:protein dimerization activity"/>
    <property type="evidence" value="ECO:0007669"/>
    <property type="project" value="InterPro"/>
</dbReference>
<dbReference type="InterPro" id="IPR001077">
    <property type="entry name" value="COMT_C"/>
</dbReference>
<evidence type="ECO:0000256" key="3">
    <source>
        <dbReference type="ARBA" id="ARBA00022691"/>
    </source>
</evidence>
<proteinExistence type="predicted"/>
<dbReference type="GO" id="GO:0032259">
    <property type="term" value="P:methylation"/>
    <property type="evidence" value="ECO:0007669"/>
    <property type="project" value="UniProtKB-KW"/>
</dbReference>
<evidence type="ECO:0000256" key="2">
    <source>
        <dbReference type="ARBA" id="ARBA00022679"/>
    </source>
</evidence>
<dbReference type="PIRSF" id="PIRSF005739">
    <property type="entry name" value="O-mtase"/>
    <property type="match status" value="1"/>
</dbReference>
<sequence length="347" mass="37412">MPVAPNLFERFVMLQLNRAPGPVLDLVGAGGERAVGLALDLGLFEALATGPATLDDVASQLDCEPAGLEPLCDFLTALGYLTRDGNRYATTPMTERWLLATDGVGPWLTFWHEVVFPFWEANMTTAVRTGAPEQTLYEWLDDHPERWQLAHEGFRAAAAVLAPTVVEKVSLPSHARVLDVGGGHGLYAATLADRHTDALVTVFDTEPARAVALETARDAGVVDRFSFIAGDYTTDELGEGYDTALLFNVVHAHDGPENVALFERVRDALVPGGRLYVLDQFDGTGRTTLARATVGFVGLTYLVTLGHRAHDVDDVVAWLAEAGFEVTDRESFLTAPGVSLLVATPAK</sequence>
<dbReference type="STRING" id="660521.SAMN04487949_1914"/>
<evidence type="ECO:0000259" key="5">
    <source>
        <dbReference type="Pfam" id="PF08100"/>
    </source>
</evidence>
<dbReference type="EMBL" id="FNHL01000002">
    <property type="protein sequence ID" value="SDM51256.1"/>
    <property type="molecule type" value="Genomic_DNA"/>
</dbReference>
<dbReference type="Gene3D" id="3.40.50.150">
    <property type="entry name" value="Vaccinia Virus protein VP39"/>
    <property type="match status" value="1"/>
</dbReference>
<name>A0A1G9TU63_9EURY</name>
<dbReference type="Proteomes" id="UP000199451">
    <property type="component" value="Unassembled WGS sequence"/>
</dbReference>
<dbReference type="InterPro" id="IPR029063">
    <property type="entry name" value="SAM-dependent_MTases_sf"/>
</dbReference>
<dbReference type="RefSeq" id="WP_089697067.1">
    <property type="nucleotide sequence ID" value="NZ_FNHL01000002.1"/>
</dbReference>
<protein>
    <submittedName>
        <fullName evidence="6">Dimerisation domain-containing protein</fullName>
    </submittedName>
</protein>
<dbReference type="PANTHER" id="PTHR43712:SF2">
    <property type="entry name" value="O-METHYLTRANSFERASE CICE"/>
    <property type="match status" value="1"/>
</dbReference>
<dbReference type="Pfam" id="PF08100">
    <property type="entry name" value="Dimerisation"/>
    <property type="match status" value="1"/>
</dbReference>
<organism evidence="6 7">
    <name type="scientific">Halogranum gelatinilyticum</name>
    <dbReference type="NCBI Taxonomy" id="660521"/>
    <lineage>
        <taxon>Archaea</taxon>
        <taxon>Methanobacteriati</taxon>
        <taxon>Methanobacteriota</taxon>
        <taxon>Stenosarchaea group</taxon>
        <taxon>Halobacteria</taxon>
        <taxon>Halobacteriales</taxon>
        <taxon>Haloferacaceae</taxon>
    </lineage>
</organism>
<feature type="domain" description="O-methyltransferase dimerisation" evidence="5">
    <location>
        <begin position="37"/>
        <end position="98"/>
    </location>
</feature>
<dbReference type="PROSITE" id="PS51683">
    <property type="entry name" value="SAM_OMT_II"/>
    <property type="match status" value="1"/>
</dbReference>
<keyword evidence="7" id="KW-1185">Reference proteome</keyword>
<dbReference type="AlphaFoldDB" id="A0A1G9TU63"/>
<keyword evidence="2" id="KW-0808">Transferase</keyword>
<dbReference type="Gene3D" id="1.10.10.10">
    <property type="entry name" value="Winged helix-like DNA-binding domain superfamily/Winged helix DNA-binding domain"/>
    <property type="match status" value="1"/>
</dbReference>
<dbReference type="Pfam" id="PF00891">
    <property type="entry name" value="Methyltransf_2"/>
    <property type="match status" value="1"/>
</dbReference>
<gene>
    <name evidence="6" type="ORF">SAMN04487949_1914</name>
</gene>
<reference evidence="7" key="1">
    <citation type="submission" date="2016-10" db="EMBL/GenBank/DDBJ databases">
        <authorList>
            <person name="Varghese N."/>
            <person name="Submissions S."/>
        </authorList>
    </citation>
    <scope>NUCLEOTIDE SEQUENCE [LARGE SCALE GENOMIC DNA]</scope>
    <source>
        <strain evidence="7">CGMCC 1.10119</strain>
    </source>
</reference>
<evidence type="ECO:0000259" key="4">
    <source>
        <dbReference type="Pfam" id="PF00891"/>
    </source>
</evidence>
<evidence type="ECO:0000256" key="1">
    <source>
        <dbReference type="ARBA" id="ARBA00022603"/>
    </source>
</evidence>
<dbReference type="CDD" id="cd02440">
    <property type="entry name" value="AdoMet_MTases"/>
    <property type="match status" value="1"/>
</dbReference>
<accession>A0A1G9TU63</accession>
<dbReference type="InterPro" id="IPR012967">
    <property type="entry name" value="COMT_dimerisation"/>
</dbReference>
<dbReference type="InterPro" id="IPR016461">
    <property type="entry name" value="COMT-like"/>
</dbReference>
<evidence type="ECO:0000313" key="7">
    <source>
        <dbReference type="Proteomes" id="UP000199451"/>
    </source>
</evidence>
<dbReference type="OrthoDB" id="146767at2157"/>
<dbReference type="SUPFAM" id="SSF53335">
    <property type="entry name" value="S-adenosyl-L-methionine-dependent methyltransferases"/>
    <property type="match status" value="1"/>
</dbReference>
<dbReference type="InterPro" id="IPR036388">
    <property type="entry name" value="WH-like_DNA-bd_sf"/>
</dbReference>
<dbReference type="PANTHER" id="PTHR43712">
    <property type="entry name" value="PUTATIVE (AFU_ORTHOLOGUE AFUA_4G14580)-RELATED"/>
    <property type="match status" value="1"/>
</dbReference>
<dbReference type="InterPro" id="IPR036390">
    <property type="entry name" value="WH_DNA-bd_sf"/>
</dbReference>
<feature type="domain" description="O-methyltransferase C-terminal" evidence="4">
    <location>
        <begin position="136"/>
        <end position="324"/>
    </location>
</feature>
<dbReference type="SUPFAM" id="SSF46785">
    <property type="entry name" value="Winged helix' DNA-binding domain"/>
    <property type="match status" value="1"/>
</dbReference>
<evidence type="ECO:0000313" key="6">
    <source>
        <dbReference type="EMBL" id="SDM51256.1"/>
    </source>
</evidence>
<keyword evidence="3" id="KW-0949">S-adenosyl-L-methionine</keyword>
<dbReference type="GO" id="GO:0008171">
    <property type="term" value="F:O-methyltransferase activity"/>
    <property type="evidence" value="ECO:0007669"/>
    <property type="project" value="InterPro"/>
</dbReference>
<keyword evidence="1" id="KW-0489">Methyltransferase</keyword>